<dbReference type="AlphaFoldDB" id="A0A067M9E7"/>
<gene>
    <name evidence="3" type="ORF">BOTBODRAFT_189351</name>
</gene>
<evidence type="ECO:0000313" key="3">
    <source>
        <dbReference type="EMBL" id="KDQ12368.1"/>
    </source>
</evidence>
<sequence>MSVSPGRSMATPPTGSAKRGQGLADWAILETAIFMFDHSRVKFSTNPPHFLITRHKFQSTSLDRYVWGSSVLSRLITSLILTALLGPLNIGPNQDYSLDEDSDGPPVWSWLDVLWAIPMLAIALGLQGFIYHVLLYYAVKAADAAAPVDPIFSSEPGYPLQKLHTAESDYSYNPVSPGTAKEDEAFENESSRLKTMWNK</sequence>
<proteinExistence type="predicted"/>
<accession>A0A067M9E7</accession>
<feature type="region of interest" description="Disordered" evidence="1">
    <location>
        <begin position="169"/>
        <end position="199"/>
    </location>
</feature>
<dbReference type="InParanoid" id="A0A067M9E7"/>
<keyword evidence="2" id="KW-0472">Membrane</keyword>
<keyword evidence="4" id="KW-1185">Reference proteome</keyword>
<keyword evidence="2" id="KW-0812">Transmembrane</keyword>
<dbReference type="HOGENOM" id="CLU_1371988_0_0_1"/>
<reference evidence="4" key="1">
    <citation type="journal article" date="2014" name="Proc. Natl. Acad. Sci. U.S.A.">
        <title>Extensive sampling of basidiomycete genomes demonstrates inadequacy of the white-rot/brown-rot paradigm for wood decay fungi.</title>
        <authorList>
            <person name="Riley R."/>
            <person name="Salamov A.A."/>
            <person name="Brown D.W."/>
            <person name="Nagy L.G."/>
            <person name="Floudas D."/>
            <person name="Held B.W."/>
            <person name="Levasseur A."/>
            <person name="Lombard V."/>
            <person name="Morin E."/>
            <person name="Otillar R."/>
            <person name="Lindquist E.A."/>
            <person name="Sun H."/>
            <person name="LaButti K.M."/>
            <person name="Schmutz J."/>
            <person name="Jabbour D."/>
            <person name="Luo H."/>
            <person name="Baker S.E."/>
            <person name="Pisabarro A.G."/>
            <person name="Walton J.D."/>
            <person name="Blanchette R.A."/>
            <person name="Henrissat B."/>
            <person name="Martin F."/>
            <person name="Cullen D."/>
            <person name="Hibbett D.S."/>
            <person name="Grigoriev I.V."/>
        </authorList>
    </citation>
    <scope>NUCLEOTIDE SEQUENCE [LARGE SCALE GENOMIC DNA]</scope>
    <source>
        <strain evidence="4">FD-172 SS1</strain>
    </source>
</reference>
<protein>
    <submittedName>
        <fullName evidence="3">Uncharacterized protein</fullName>
    </submittedName>
</protein>
<dbReference type="Proteomes" id="UP000027195">
    <property type="component" value="Unassembled WGS sequence"/>
</dbReference>
<keyword evidence="2" id="KW-1133">Transmembrane helix</keyword>
<evidence type="ECO:0000313" key="4">
    <source>
        <dbReference type="Proteomes" id="UP000027195"/>
    </source>
</evidence>
<evidence type="ECO:0000256" key="2">
    <source>
        <dbReference type="SAM" id="Phobius"/>
    </source>
</evidence>
<organism evidence="3 4">
    <name type="scientific">Botryobasidium botryosum (strain FD-172 SS1)</name>
    <dbReference type="NCBI Taxonomy" id="930990"/>
    <lineage>
        <taxon>Eukaryota</taxon>
        <taxon>Fungi</taxon>
        <taxon>Dikarya</taxon>
        <taxon>Basidiomycota</taxon>
        <taxon>Agaricomycotina</taxon>
        <taxon>Agaricomycetes</taxon>
        <taxon>Cantharellales</taxon>
        <taxon>Botryobasidiaceae</taxon>
        <taxon>Botryobasidium</taxon>
    </lineage>
</organism>
<evidence type="ECO:0000256" key="1">
    <source>
        <dbReference type="SAM" id="MobiDB-lite"/>
    </source>
</evidence>
<feature type="transmembrane region" description="Helical" evidence="2">
    <location>
        <begin position="108"/>
        <end position="131"/>
    </location>
</feature>
<feature type="region of interest" description="Disordered" evidence="1">
    <location>
        <begin position="1"/>
        <end position="20"/>
    </location>
</feature>
<dbReference type="EMBL" id="KL198051">
    <property type="protein sequence ID" value="KDQ12368.1"/>
    <property type="molecule type" value="Genomic_DNA"/>
</dbReference>
<feature type="transmembrane region" description="Helical" evidence="2">
    <location>
        <begin position="65"/>
        <end position="88"/>
    </location>
</feature>
<name>A0A067M9E7_BOTB1</name>